<evidence type="ECO:0000313" key="3">
    <source>
        <dbReference type="EMBL" id="GFJ88904.1"/>
    </source>
</evidence>
<evidence type="ECO:0000256" key="1">
    <source>
        <dbReference type="SAM" id="Phobius"/>
    </source>
</evidence>
<feature type="transmembrane region" description="Helical" evidence="1">
    <location>
        <begin position="44"/>
        <end position="64"/>
    </location>
</feature>
<feature type="transmembrane region" description="Helical" evidence="1">
    <location>
        <begin position="76"/>
        <end position="94"/>
    </location>
</feature>
<organism evidence="3 4">
    <name type="scientific">Phytohabitans rumicis</name>
    <dbReference type="NCBI Taxonomy" id="1076125"/>
    <lineage>
        <taxon>Bacteria</taxon>
        <taxon>Bacillati</taxon>
        <taxon>Actinomycetota</taxon>
        <taxon>Actinomycetes</taxon>
        <taxon>Micromonosporales</taxon>
        <taxon>Micromonosporaceae</taxon>
    </lineage>
</organism>
<keyword evidence="1" id="KW-1133">Transmembrane helix</keyword>
<dbReference type="InterPro" id="IPR058058">
    <property type="entry name" value="CBU_0592-like"/>
</dbReference>
<reference evidence="3 4" key="2">
    <citation type="submission" date="2020-03" db="EMBL/GenBank/DDBJ databases">
        <authorList>
            <person name="Ichikawa N."/>
            <person name="Kimura A."/>
            <person name="Kitahashi Y."/>
            <person name="Uohara A."/>
        </authorList>
    </citation>
    <scope>NUCLEOTIDE SEQUENCE [LARGE SCALE GENOMIC DNA]</scope>
    <source>
        <strain evidence="3 4">NBRC 108638</strain>
    </source>
</reference>
<reference evidence="3 4" key="1">
    <citation type="submission" date="2020-03" db="EMBL/GenBank/DDBJ databases">
        <title>Whole genome shotgun sequence of Phytohabitans rumicis NBRC 108638.</title>
        <authorList>
            <person name="Komaki H."/>
            <person name="Tamura T."/>
        </authorList>
    </citation>
    <scope>NUCLEOTIDE SEQUENCE [LARGE SCALE GENOMIC DNA]</scope>
    <source>
        <strain evidence="3 4">NBRC 108638</strain>
    </source>
</reference>
<gene>
    <name evidence="3" type="ORF">Prum_025460</name>
</gene>
<dbReference type="Pfam" id="PF26604">
    <property type="entry name" value="CBU_0592"/>
    <property type="match status" value="1"/>
</dbReference>
<name>A0A6V8KYI6_9ACTN</name>
<sequence length="126" mass="13133">MNYPTKTGGSAGGWVAWTAGGATRDRPGRERCRTRSSKDGAQTAMTLTFIEVGGSLLILAAFAATQLGRLDAHSPTYLVLNAAGSTVLAVIAIAHSAWGFLLLEATWAVVSTVALAAGRFPRDRGE</sequence>
<keyword evidence="1" id="KW-0812">Transmembrane</keyword>
<evidence type="ECO:0000313" key="4">
    <source>
        <dbReference type="Proteomes" id="UP000482960"/>
    </source>
</evidence>
<proteinExistence type="predicted"/>
<dbReference type="AlphaFoldDB" id="A0A6V8KYI6"/>
<evidence type="ECO:0000259" key="2">
    <source>
        <dbReference type="Pfam" id="PF26604"/>
    </source>
</evidence>
<dbReference type="EMBL" id="BLPG01000001">
    <property type="protein sequence ID" value="GFJ88904.1"/>
    <property type="molecule type" value="Genomic_DNA"/>
</dbReference>
<dbReference type="NCBIfam" id="NF047864">
    <property type="entry name" value="CBU_0592_membra"/>
    <property type="match status" value="1"/>
</dbReference>
<keyword evidence="1" id="KW-0472">Membrane</keyword>
<protein>
    <recommendedName>
        <fullName evidence="2">CBU-0592-like domain-containing protein</fullName>
    </recommendedName>
</protein>
<accession>A0A6V8KYI6</accession>
<comment type="caution">
    <text evidence="3">The sequence shown here is derived from an EMBL/GenBank/DDBJ whole genome shotgun (WGS) entry which is preliminary data.</text>
</comment>
<feature type="domain" description="CBU-0592-like" evidence="2">
    <location>
        <begin position="48"/>
        <end position="117"/>
    </location>
</feature>
<keyword evidence="4" id="KW-1185">Reference proteome</keyword>
<dbReference type="Proteomes" id="UP000482960">
    <property type="component" value="Unassembled WGS sequence"/>
</dbReference>